<dbReference type="SUPFAM" id="SSF56059">
    <property type="entry name" value="Glutathione synthetase ATP-binding domain-like"/>
    <property type="match status" value="1"/>
</dbReference>
<dbReference type="Proteomes" id="UP001375240">
    <property type="component" value="Unassembled WGS sequence"/>
</dbReference>
<dbReference type="Pfam" id="PF02668">
    <property type="entry name" value="TauD"/>
    <property type="match status" value="1"/>
</dbReference>
<evidence type="ECO:0000313" key="4">
    <source>
        <dbReference type="Proteomes" id="UP001375240"/>
    </source>
</evidence>
<dbReference type="InterPro" id="IPR003819">
    <property type="entry name" value="TauD/TfdA-like"/>
</dbReference>
<dbReference type="GO" id="GO:0016491">
    <property type="term" value="F:oxidoreductase activity"/>
    <property type="evidence" value="ECO:0007669"/>
    <property type="project" value="UniProtKB-KW"/>
</dbReference>
<organism evidence="3 4">
    <name type="scientific">Orbilia brochopaga</name>
    <dbReference type="NCBI Taxonomy" id="3140254"/>
    <lineage>
        <taxon>Eukaryota</taxon>
        <taxon>Fungi</taxon>
        <taxon>Dikarya</taxon>
        <taxon>Ascomycota</taxon>
        <taxon>Pezizomycotina</taxon>
        <taxon>Orbiliomycetes</taxon>
        <taxon>Orbiliales</taxon>
        <taxon>Orbiliaceae</taxon>
        <taxon>Orbilia</taxon>
    </lineage>
</organism>
<dbReference type="InterPro" id="IPR042098">
    <property type="entry name" value="TauD-like_sf"/>
</dbReference>
<protein>
    <recommendedName>
        <fullName evidence="2">TauD/TfdA-like domain-containing protein</fullName>
    </recommendedName>
</protein>
<sequence>MQHIYQIIDCTSRKSTEDCEESILQSRQNKLRCTDFPEARSGDGMAAIFKRACALPIYTSPEFISHLQNVSNTLHTAVTDIVSRWWDDGCMLSTAIPFDPKIERILRRLDSEGPAWTTGSWRPDVLIENDTEGASGHPRIRICEINARFVFNGYFYGCGLSRYFGDNTSPVQPAFTGFDQSFRPMFDTTTQIHVLKGRETGYDVHNLNTLFGKQVVVANDISRLRIVKDGAKNRLMYAGDEEETEIFQIVLELHQDEILSLPEDIMWEVAIRTRTNDFRTIMFVHDKRMLGVVRQQLGDLQARAVLSPDAATLLENSLAETYLPQTPEYERAVKSDREQNWLFKPAGSGKGAGIVFRQDIPEEEWQALVSGSSQQVPHVLQRAVDQKRFDFYVPSDHGNSFKRVSWYLVGTFFNINGQFSGFGPWRCSDDKICALSKGGWGIHSVTDRACLPFPPNLNLAGHRHLQQLLGSRYDRYHATEGLDSAYHSDDGESTTSSENLKSSLVFPPKVIVADSAASGASPSHVAQVHQSLEEQGIALVRLNFEDPESDYLVRLVRDGLSKMYGHGLPVDHSQKKGWLWDVKPLHSKMENNTTGEPLARSETMNVFPWHTDCSFEDAPPRHFALHVLHADRYGGGALSIVRTKDIVQELSEETISRLSMPEFELNVPGEFDKGIGSLVGSLLDMSDNDPKLRYRRDIITPLTRQAQVALDELDAVLDDCRSKKVMKAEDLPDGMVIVLDNAKWLHARNQVNDPNRHLRRVRWNAQPFPSN</sequence>
<dbReference type="AlphaFoldDB" id="A0AAV9V165"/>
<evidence type="ECO:0000259" key="2">
    <source>
        <dbReference type="Pfam" id="PF02668"/>
    </source>
</evidence>
<dbReference type="SUPFAM" id="SSF51197">
    <property type="entry name" value="Clavaminate synthase-like"/>
    <property type="match status" value="1"/>
</dbReference>
<keyword evidence="4" id="KW-1185">Reference proteome</keyword>
<dbReference type="EMBL" id="JAVHNQ010000003">
    <property type="protein sequence ID" value="KAK6353571.1"/>
    <property type="molecule type" value="Genomic_DNA"/>
</dbReference>
<dbReference type="Gene3D" id="3.60.130.10">
    <property type="entry name" value="Clavaminate synthase-like"/>
    <property type="match status" value="1"/>
</dbReference>
<comment type="caution">
    <text evidence="3">The sequence shown here is derived from an EMBL/GenBank/DDBJ whole genome shotgun (WGS) entry which is preliminary data.</text>
</comment>
<proteinExistence type="predicted"/>
<reference evidence="3 4" key="1">
    <citation type="submission" date="2019-10" db="EMBL/GenBank/DDBJ databases">
        <authorList>
            <person name="Palmer J.M."/>
        </authorList>
    </citation>
    <scope>NUCLEOTIDE SEQUENCE [LARGE SCALE GENOMIC DNA]</scope>
    <source>
        <strain evidence="3 4">TWF696</strain>
    </source>
</reference>
<feature type="domain" description="TauD/TfdA-like" evidence="2">
    <location>
        <begin position="521"/>
        <end position="656"/>
    </location>
</feature>
<evidence type="ECO:0000256" key="1">
    <source>
        <dbReference type="ARBA" id="ARBA00023002"/>
    </source>
</evidence>
<name>A0AAV9V165_9PEZI</name>
<gene>
    <name evidence="3" type="ORF">TWF696_005533</name>
</gene>
<keyword evidence="1" id="KW-0560">Oxidoreductase</keyword>
<accession>A0AAV9V165</accession>
<evidence type="ECO:0000313" key="3">
    <source>
        <dbReference type="EMBL" id="KAK6353571.1"/>
    </source>
</evidence>